<accession>A0AAC9FMU2</accession>
<organism evidence="1 2">
    <name type="scientific">Aeromonas veronii</name>
    <dbReference type="NCBI Taxonomy" id="654"/>
    <lineage>
        <taxon>Bacteria</taxon>
        <taxon>Pseudomonadati</taxon>
        <taxon>Pseudomonadota</taxon>
        <taxon>Gammaproteobacteria</taxon>
        <taxon>Aeromonadales</taxon>
        <taxon>Aeromonadaceae</taxon>
        <taxon>Aeromonas</taxon>
    </lineage>
</organism>
<gene>
    <name evidence="1" type="ORF">WM43_16275</name>
</gene>
<protein>
    <submittedName>
        <fullName evidence="1">Uncharacterized protein</fullName>
    </submittedName>
</protein>
<reference evidence="1 2" key="1">
    <citation type="journal article" date="2016" name="J. Clin. Microbiol.">
        <title>Detection and Whole-Genome Sequencing of Carbapenemase-Producing Aeromonas hydrophila Isolates from Routine Perirectal Surveillance Culture.</title>
        <authorList>
            <person name="Hughes H.Y."/>
            <person name="Conlan S.P."/>
            <person name="Lau A.F."/>
            <person name="Dekker J.P."/>
            <person name="Michelin A.V."/>
            <person name="Youn J.H."/>
            <person name="Henderson D.K."/>
            <person name="Frank K.M."/>
            <person name="Segre J.A."/>
            <person name="Palmore T.N."/>
        </authorList>
    </citation>
    <scope>NUCLEOTIDE SEQUENCE [LARGE SCALE GENOMIC DNA]</scope>
    <source>
        <strain evidence="1 2">AVNIH1</strain>
    </source>
</reference>
<dbReference type="Proteomes" id="UP000076809">
    <property type="component" value="Chromosome"/>
</dbReference>
<evidence type="ECO:0000313" key="2">
    <source>
        <dbReference type="Proteomes" id="UP000076809"/>
    </source>
</evidence>
<dbReference type="EMBL" id="CP014774">
    <property type="protein sequence ID" value="ANB54094.1"/>
    <property type="molecule type" value="Genomic_DNA"/>
</dbReference>
<dbReference type="RefSeq" id="WP_064339435.1">
    <property type="nucleotide sequence ID" value="NZ_CAWQNO010000001.1"/>
</dbReference>
<proteinExistence type="predicted"/>
<sequence length="165" mass="18166">MKIRLEHQNIGAAVMQIAEHPNFTAINSLKVEGNPINNGFLINGDIAVLCKYASEPNGLGEYIFSFKDDHIDDIAKVQKGKHSLFFALVCVEDGEICCLTEKEFDTLIENRKQSAAVDEDQYQILVTAKKGASLRAYVNAAGRKGKTAGKMLTIPRNSFPDSLFS</sequence>
<name>A0AAC9FMU2_AERVE</name>
<dbReference type="AlphaFoldDB" id="A0AAC9FMU2"/>
<evidence type="ECO:0000313" key="1">
    <source>
        <dbReference type="EMBL" id="ANB54094.1"/>
    </source>
</evidence>